<organism evidence="2 3">
    <name type="scientific">Pelobacter propionicus (strain DSM 2379 / NBRC 103807 / OttBd1)</name>
    <dbReference type="NCBI Taxonomy" id="338966"/>
    <lineage>
        <taxon>Bacteria</taxon>
        <taxon>Pseudomonadati</taxon>
        <taxon>Thermodesulfobacteriota</taxon>
        <taxon>Desulfuromonadia</taxon>
        <taxon>Desulfuromonadales</taxon>
        <taxon>Desulfuromonadaceae</taxon>
        <taxon>Pelobacter</taxon>
    </lineage>
</organism>
<accession>A1AQL8</accession>
<sequence length="597" mass="66398">MSFAGDLEHLPIVDVIQLLHSTRKTGTLCLKSQKGESQLVFNDGYIVSANHVQNNVRIGQILVEMSAITPEHLEEALQRQERDGTGRKPLIATLIEGGQIDRQVAFAGLETLIEMTIVEVLTWNSGTFALDVDATVTSDEYRYFPEILKQEIQLNTQNILMDALRIYDEKMRDGTLGEGAFLATHDFEATEQNGIITADVLGLDDLDKLDKKIPDVFLGLKEYDVSEIHRQRIREAVPDLPPDDQNRLFTLLREYSDETPSASPATDSPAPPLAVIVFSNDPFITHIVSTVCRHEGLFVFSTDDATNLDPIVDQSLAKELVPLLVIDAPLEADGPFSPGEIQDLLLRKREKYPHIVILQLVAPRDCEFPLLALQAGVRSVLARPVRGKQHALFVENSAKFLKTFQLTLQKNYVSSDQRILRCFKDCICELDSQRSLPEMAFVVLTFASAMFERTLTLVVRENQLIAEKGFGIRGDKSSGATEAMLFNVPLGEPSVFQDVLKSGRYFYGQCNDAVLSTHLHARIGTPHSPKMMLMPIKALGRVIALIYGDFGDMAGSPLQIDLLDIAARHAGLLLDNSLYRKRYLASAQKSNQNTPQS</sequence>
<dbReference type="KEGG" id="ppd:Ppro_2030"/>
<dbReference type="Proteomes" id="UP000006732">
    <property type="component" value="Chromosome"/>
</dbReference>
<dbReference type="STRING" id="338966.Ppro_2030"/>
<dbReference type="Pfam" id="PF14332">
    <property type="entry name" value="DUF4388"/>
    <property type="match status" value="1"/>
</dbReference>
<reference evidence="2 3" key="1">
    <citation type="submission" date="2006-10" db="EMBL/GenBank/DDBJ databases">
        <title>Complete sequence of chromosome of Pelobacter propionicus DSM 2379.</title>
        <authorList>
            <consortium name="US DOE Joint Genome Institute"/>
            <person name="Copeland A."/>
            <person name="Lucas S."/>
            <person name="Lapidus A."/>
            <person name="Barry K."/>
            <person name="Detter J.C."/>
            <person name="Glavina del Rio T."/>
            <person name="Hammon N."/>
            <person name="Israni S."/>
            <person name="Dalin E."/>
            <person name="Tice H."/>
            <person name="Pitluck S."/>
            <person name="Saunders E."/>
            <person name="Brettin T."/>
            <person name="Bruce D."/>
            <person name="Han C."/>
            <person name="Tapia R."/>
            <person name="Schmutz J."/>
            <person name="Larimer F."/>
            <person name="Land M."/>
            <person name="Hauser L."/>
            <person name="Kyrpides N."/>
            <person name="Kim E."/>
            <person name="Lovley D."/>
            <person name="Richardson P."/>
        </authorList>
    </citation>
    <scope>NUCLEOTIDE SEQUENCE [LARGE SCALE GENOMIC DNA]</scope>
    <source>
        <strain evidence="3">DSM 2379 / NBRC 103807 / OttBd1</strain>
    </source>
</reference>
<protein>
    <submittedName>
        <fullName evidence="2">Response regulator receiver protein</fullName>
    </submittedName>
</protein>
<dbReference type="HOGENOM" id="CLU_031961_0_0_7"/>
<dbReference type="SUPFAM" id="SSF160246">
    <property type="entry name" value="EspE N-terminal domain-like"/>
    <property type="match status" value="1"/>
</dbReference>
<feature type="domain" description="PatA-like N-terminal" evidence="1">
    <location>
        <begin position="4"/>
        <end position="170"/>
    </location>
</feature>
<evidence type="ECO:0000259" key="1">
    <source>
        <dbReference type="Pfam" id="PF14332"/>
    </source>
</evidence>
<dbReference type="OrthoDB" id="5392507at2"/>
<dbReference type="RefSeq" id="WP_011735904.1">
    <property type="nucleotide sequence ID" value="NC_008609.1"/>
</dbReference>
<dbReference type="InterPro" id="IPR025497">
    <property type="entry name" value="PatA-like_N"/>
</dbReference>
<proteinExistence type="predicted"/>
<dbReference type="eggNOG" id="COG1846">
    <property type="taxonomic scope" value="Bacteria"/>
</dbReference>
<gene>
    <name evidence="2" type="ordered locus">Ppro_2030</name>
</gene>
<keyword evidence="3" id="KW-1185">Reference proteome</keyword>
<dbReference type="InterPro" id="IPR037257">
    <property type="entry name" value="T2SS_E_N_sf"/>
</dbReference>
<dbReference type="EMBL" id="CP000482">
    <property type="protein sequence ID" value="ABK99638.1"/>
    <property type="molecule type" value="Genomic_DNA"/>
</dbReference>
<dbReference type="AlphaFoldDB" id="A1AQL8"/>
<name>A1AQL8_PELPD</name>
<dbReference type="PANTHER" id="PTHR36304">
    <property type="entry name" value="DOMAIN GTPASE-ACTIVATING PROTEIN, PUTATIVE-RELATED-RELATED"/>
    <property type="match status" value="1"/>
</dbReference>
<evidence type="ECO:0000313" key="2">
    <source>
        <dbReference type="EMBL" id="ABK99638.1"/>
    </source>
</evidence>
<evidence type="ECO:0000313" key="3">
    <source>
        <dbReference type="Proteomes" id="UP000006732"/>
    </source>
</evidence>
<dbReference type="PANTHER" id="PTHR36304:SF4">
    <property type="entry name" value="DUF4388 DOMAIN-CONTAINING PROTEIN"/>
    <property type="match status" value="1"/>
</dbReference>